<dbReference type="RefSeq" id="WP_244282103.1">
    <property type="nucleotide sequence ID" value="NZ_FUZT01000007.1"/>
</dbReference>
<dbReference type="InterPro" id="IPR004484">
    <property type="entry name" value="CbiA/CobB_synth"/>
</dbReference>
<feature type="domain" description="CobB/CobQ-like glutamine amidotransferase" evidence="9">
    <location>
        <begin position="248"/>
        <end position="443"/>
    </location>
</feature>
<dbReference type="Pfam" id="PF01656">
    <property type="entry name" value="CbiA"/>
    <property type="match status" value="1"/>
</dbReference>
<evidence type="ECO:0000313" key="10">
    <source>
        <dbReference type="EMBL" id="SKC75736.1"/>
    </source>
</evidence>
<dbReference type="EMBL" id="FUZT01000007">
    <property type="protein sequence ID" value="SKC75736.1"/>
    <property type="molecule type" value="Genomic_DNA"/>
</dbReference>
<dbReference type="STRING" id="36842.SAMN02194393_02896"/>
<reference evidence="10 11" key="1">
    <citation type="submission" date="2017-02" db="EMBL/GenBank/DDBJ databases">
        <authorList>
            <person name="Peterson S.W."/>
        </authorList>
    </citation>
    <scope>NUCLEOTIDE SEQUENCE [LARGE SCALE GENOMIC DNA]</scope>
    <source>
        <strain evidence="10 11">M1</strain>
    </source>
</reference>
<comment type="function">
    <text evidence="7">Catalyzes the ATP-dependent amidation of the two carboxylate groups at positions a and c of cobyrinate, using either L-glutamine or ammonia as the nitrogen source.</text>
</comment>
<dbReference type="InterPro" id="IPR002586">
    <property type="entry name" value="CobQ/CobB/MinD/ParA_Nub-bd_dom"/>
</dbReference>
<gene>
    <name evidence="7" type="primary">cbiA</name>
    <name evidence="10" type="ORF">SAMN02194393_02896</name>
</gene>
<evidence type="ECO:0000256" key="6">
    <source>
        <dbReference type="ARBA" id="ARBA00022962"/>
    </source>
</evidence>
<dbReference type="EC" id="6.3.5.11" evidence="7"/>
<keyword evidence="5 7" id="KW-0460">Magnesium</keyword>
<feature type="domain" description="CobQ/CobB/MinD/ParA nucleotide binding" evidence="8">
    <location>
        <begin position="6"/>
        <end position="192"/>
    </location>
</feature>
<dbReference type="NCBIfam" id="TIGR00379">
    <property type="entry name" value="cobB"/>
    <property type="match status" value="1"/>
</dbReference>
<accession>A0A1T5LI94</accession>
<dbReference type="InterPro" id="IPR011698">
    <property type="entry name" value="GATase_3"/>
</dbReference>
<dbReference type="NCBIfam" id="NF002204">
    <property type="entry name" value="PRK01077.1"/>
    <property type="match status" value="1"/>
</dbReference>
<protein>
    <recommendedName>
        <fullName evidence="7">Cobyrinate a,c-diamide synthase</fullName>
        <ecNumber evidence="7">6.3.5.11</ecNumber>
    </recommendedName>
    <alternativeName>
        <fullName evidence="7">Cobyrinic acid a,c-diamide synthetase</fullName>
    </alternativeName>
</protein>
<evidence type="ECO:0000256" key="1">
    <source>
        <dbReference type="ARBA" id="ARBA00001946"/>
    </source>
</evidence>
<evidence type="ECO:0000259" key="9">
    <source>
        <dbReference type="Pfam" id="PF07685"/>
    </source>
</evidence>
<dbReference type="CDD" id="cd05388">
    <property type="entry name" value="CobB_N"/>
    <property type="match status" value="1"/>
</dbReference>
<dbReference type="PANTHER" id="PTHR43873:SF1">
    <property type="entry name" value="COBYRINATE A,C-DIAMIDE SYNTHASE"/>
    <property type="match status" value="1"/>
</dbReference>
<feature type="site" description="Increases nucleophilicity of active site Cys" evidence="7">
    <location>
        <position position="437"/>
    </location>
</feature>
<dbReference type="Proteomes" id="UP000190285">
    <property type="component" value="Unassembled WGS sequence"/>
</dbReference>
<evidence type="ECO:0000256" key="2">
    <source>
        <dbReference type="ARBA" id="ARBA00022598"/>
    </source>
</evidence>
<dbReference type="AlphaFoldDB" id="A0A1T5LI94"/>
<dbReference type="SUPFAM" id="SSF52540">
    <property type="entry name" value="P-loop containing nucleoside triphosphate hydrolases"/>
    <property type="match status" value="1"/>
</dbReference>
<dbReference type="CDD" id="cd03130">
    <property type="entry name" value="GATase1_CobB"/>
    <property type="match status" value="1"/>
</dbReference>
<comment type="pathway">
    <text evidence="7">Cofactor biosynthesis; adenosylcobalamin biosynthesis; cob(II)yrinate a,c-diamide from sirohydrochlorin (anaerobic route): step 10/10.</text>
</comment>
<dbReference type="GO" id="GO:0009236">
    <property type="term" value="P:cobalamin biosynthetic process"/>
    <property type="evidence" value="ECO:0007669"/>
    <property type="project" value="UniProtKB-UniRule"/>
</dbReference>
<keyword evidence="2 7" id="KW-0436">Ligase</keyword>
<dbReference type="PROSITE" id="PS51274">
    <property type="entry name" value="GATASE_COBBQ"/>
    <property type="match status" value="1"/>
</dbReference>
<keyword evidence="3 7" id="KW-0547">Nucleotide-binding</keyword>
<comment type="catalytic activity">
    <reaction evidence="7">
        <text>cob(II)yrinate + 2 L-glutamine + 2 ATP + 2 H2O = cob(II)yrinate a,c diamide + 2 L-glutamate + 2 ADP + 2 phosphate + 2 H(+)</text>
        <dbReference type="Rhea" id="RHEA:26289"/>
        <dbReference type="ChEBI" id="CHEBI:15377"/>
        <dbReference type="ChEBI" id="CHEBI:15378"/>
        <dbReference type="ChEBI" id="CHEBI:29985"/>
        <dbReference type="ChEBI" id="CHEBI:30616"/>
        <dbReference type="ChEBI" id="CHEBI:43474"/>
        <dbReference type="ChEBI" id="CHEBI:58359"/>
        <dbReference type="ChEBI" id="CHEBI:58537"/>
        <dbReference type="ChEBI" id="CHEBI:58894"/>
        <dbReference type="ChEBI" id="CHEBI:456216"/>
        <dbReference type="EC" id="6.3.5.11"/>
    </reaction>
</comment>
<dbReference type="HAMAP" id="MF_00027">
    <property type="entry name" value="CobB_CbiA"/>
    <property type="match status" value="1"/>
</dbReference>
<dbReference type="Gene3D" id="3.40.50.880">
    <property type="match status" value="1"/>
</dbReference>
<dbReference type="InterPro" id="IPR029062">
    <property type="entry name" value="Class_I_gatase-like"/>
</dbReference>
<feature type="active site" description="Nucleophile" evidence="7">
    <location>
        <position position="331"/>
    </location>
</feature>
<sequence length="466" mass="52151">MKSSRIVIAGTQSGVGKTTISTGIMRALVLRGINVQPFKVGPDYIDPAFHSFVTGNKSRNLDSWMVDEKILRDLFIKNSFDKEISIIEGVMGLYDGFGVEKDMGSSAHISKIINAPVILVIDGSGMSSSAAAVVLGYKKYDEDVNIKGIIVNNVSGERHYELLKKAIEKDTGIRCFGYLKNNINVKLESRHLGLVPSVEVENLEKKLDELANMVEETIDIDGIIKLAKETSELKKEVQTSISNKKNINIGVALDKAFNFYYQDNLDLLEELGANLIYFSPLKDKSLPQNIHGLYIGGGFPEVFAKELEENKEMRKGIRKASLDGMPIYAECGGLMFLTNSITTLENRKYEMVGVFNREAKMTKRLQRFGYVDVSINKPCVISKGDDRVRGHEFHRSALNEVSRGDYAYKVNKIREGEILKSWECGLIKNNTLGAYAHIHFYAKKDLAINFINNCKTFKKGSDEVEE</sequence>
<evidence type="ECO:0000313" key="11">
    <source>
        <dbReference type="Proteomes" id="UP000190285"/>
    </source>
</evidence>
<comment type="miscellaneous">
    <text evidence="7">The a and c carboxylates of cobyrinate are activated for nucleophilic attack via formation of a phosphorylated intermediate by ATP. CbiA catalyzes first the amidation of the c-carboxylate, and then that of the a-carboxylate.</text>
</comment>
<keyword evidence="6 7" id="KW-0315">Glutamine amidotransferase</keyword>
<evidence type="ECO:0000256" key="4">
    <source>
        <dbReference type="ARBA" id="ARBA00022840"/>
    </source>
</evidence>
<proteinExistence type="inferred from homology"/>
<dbReference type="GO" id="GO:0005524">
    <property type="term" value="F:ATP binding"/>
    <property type="evidence" value="ECO:0007669"/>
    <property type="project" value="UniProtKB-UniRule"/>
</dbReference>
<dbReference type="InterPro" id="IPR027417">
    <property type="entry name" value="P-loop_NTPase"/>
</dbReference>
<comment type="domain">
    <text evidence="7">Comprises of two domains. The C-terminal domain contains the binding site for glutamine and catalyzes the hydrolysis of this substrate to glutamate and ammonia. The N-terminal domain is anticipated to bind ATP and cobyrinate and catalyzes the ultimate synthesis of the diamide product. The ammonia produced via the glutaminase domain is probably translocated to the adjacent domain via a molecular tunnel, where it reacts with an activated intermediate.</text>
</comment>
<keyword evidence="4 7" id="KW-0067">ATP-binding</keyword>
<comment type="similarity">
    <text evidence="7">Belongs to the CobB/CbiA family.</text>
</comment>
<keyword evidence="11" id="KW-1185">Reference proteome</keyword>
<evidence type="ECO:0000256" key="3">
    <source>
        <dbReference type="ARBA" id="ARBA00022741"/>
    </source>
</evidence>
<dbReference type="Pfam" id="PF07685">
    <property type="entry name" value="GATase_3"/>
    <property type="match status" value="1"/>
</dbReference>
<organism evidence="10 11">
    <name type="scientific">Maledivibacter halophilus</name>
    <dbReference type="NCBI Taxonomy" id="36842"/>
    <lineage>
        <taxon>Bacteria</taxon>
        <taxon>Bacillati</taxon>
        <taxon>Bacillota</taxon>
        <taxon>Clostridia</taxon>
        <taxon>Peptostreptococcales</taxon>
        <taxon>Caminicellaceae</taxon>
        <taxon>Maledivibacter</taxon>
    </lineage>
</organism>
<dbReference type="GO" id="GO:0042242">
    <property type="term" value="F:cobyrinic acid a,c-diamide synthase activity"/>
    <property type="evidence" value="ECO:0007669"/>
    <property type="project" value="UniProtKB-UniRule"/>
</dbReference>
<comment type="cofactor">
    <cofactor evidence="1 7">
        <name>Mg(2+)</name>
        <dbReference type="ChEBI" id="CHEBI:18420"/>
    </cofactor>
</comment>
<dbReference type="UniPathway" id="UPA00148">
    <property type="reaction ID" value="UER00231"/>
</dbReference>
<evidence type="ECO:0000256" key="5">
    <source>
        <dbReference type="ARBA" id="ARBA00022842"/>
    </source>
</evidence>
<dbReference type="PANTHER" id="PTHR43873">
    <property type="entry name" value="COBYRINATE A,C-DIAMIDE SYNTHASE"/>
    <property type="match status" value="1"/>
</dbReference>
<evidence type="ECO:0000259" key="8">
    <source>
        <dbReference type="Pfam" id="PF01656"/>
    </source>
</evidence>
<keyword evidence="7" id="KW-0169">Cobalamin biosynthesis</keyword>
<name>A0A1T5LI94_9FIRM</name>
<dbReference type="SUPFAM" id="SSF52317">
    <property type="entry name" value="Class I glutamine amidotransferase-like"/>
    <property type="match status" value="1"/>
</dbReference>
<dbReference type="Gene3D" id="3.40.50.300">
    <property type="entry name" value="P-loop containing nucleotide triphosphate hydrolases"/>
    <property type="match status" value="2"/>
</dbReference>
<evidence type="ECO:0000256" key="7">
    <source>
        <dbReference type="HAMAP-Rule" id="MF_00027"/>
    </source>
</evidence>